<dbReference type="GO" id="GO:0005634">
    <property type="term" value="C:nucleus"/>
    <property type="evidence" value="ECO:0007669"/>
    <property type="project" value="UniProtKB-SubCell"/>
</dbReference>
<dbReference type="Proteomes" id="UP000250043">
    <property type="component" value="Unassembled WGS sequence"/>
</dbReference>
<dbReference type="SUPFAM" id="SSF57701">
    <property type="entry name" value="Zn2/Cys6 DNA-binding domain"/>
    <property type="match status" value="1"/>
</dbReference>
<dbReference type="CDD" id="cd12148">
    <property type="entry name" value="fungal_TF_MHR"/>
    <property type="match status" value="1"/>
</dbReference>
<name>A0A8E2DUS0_9APHY</name>
<dbReference type="InterPro" id="IPR001138">
    <property type="entry name" value="Zn2Cys6_DnaBD"/>
</dbReference>
<feature type="domain" description="Zn(2)-C6 fungal-type" evidence="8">
    <location>
        <begin position="28"/>
        <end position="73"/>
    </location>
</feature>
<keyword evidence="7" id="KW-0812">Transmembrane</keyword>
<dbReference type="PANTHER" id="PTHR47338">
    <property type="entry name" value="ZN(II)2CYS6 TRANSCRIPTION FACTOR (EUROFUNG)-RELATED"/>
    <property type="match status" value="1"/>
</dbReference>
<dbReference type="EMBL" id="KV722332">
    <property type="protein sequence ID" value="OCH96219.1"/>
    <property type="molecule type" value="Genomic_DNA"/>
</dbReference>
<sequence length="754" mass="82969">MPKVASSSAGHTNPAGFQSAHVLRRNQACHQCRRRKLKCDAKRPCSTCVRSHSYAVAHAPAGAELPPHPECTFDEVAGSTTPEPFDHPKSRFERLESRINELEALLNEKDTTTGKGDQFQQPAIAHPVQDDPNLFPFGLGAGMPANAANGVLNFDAFQSESMVSVEAGNGVDLTQYSLGTALDNLAGVASLVGSPTTAHISPLTNSPSTSNQAASSSSTSPDTNKYGLLPHAWPKNLPGPDLLRHLVEAFFAFHTYANQLFHEPSFMASLSLPPSHPAFPCAPILHAICAVGSTYTAVVAPTPPPSSIDFSVYDAFPSKFRAYEHRPDSFSEMQVKFAKETLEQSMFTGRHLFECTQAQILLTWWYWCNAKWSEAFVACSLALRYAVPCGVNVCPPFNSIAEHLRPASILPPARTVIEDELRRNAFWLTYAMERTHGSGNGWAIFLDDEDVSQLLPLRQDQFESGILVPPSDRQWSHDHDVLLTHPEGQTDPFILFIKATMILSRVKNFNLRFRSRMHKGDPMYQLPPDGAGTGPGGSANIRDSAAFRELDQLIGSFWQSFPPHFRHPVDNGIVDPHLYMACTAPHLAHILLHESHAVVGSATCISSCVILNASRAVLNMLYNISSTSYNLSLLGLFPMICWFMAARVLVRFLRTAIASKSEEQISTLQAEVDFFRMIIARVGEHIPLAQRYDKMLYDFILQNCGDEYLSPLPATLPPRREFAAAAAVDAELFDTSQMILNSLLTRVGPSGMTP</sequence>
<dbReference type="SMART" id="SM00066">
    <property type="entry name" value="GAL4"/>
    <property type="match status" value="1"/>
</dbReference>
<dbReference type="GO" id="GO:0000981">
    <property type="term" value="F:DNA-binding transcription factor activity, RNA polymerase II-specific"/>
    <property type="evidence" value="ECO:0007669"/>
    <property type="project" value="InterPro"/>
</dbReference>
<dbReference type="PANTHER" id="PTHR47338:SF29">
    <property type="entry name" value="ZN(2)-C6 FUNGAL-TYPE DOMAIN-CONTAINING PROTEIN"/>
    <property type="match status" value="1"/>
</dbReference>
<evidence type="ECO:0000313" key="10">
    <source>
        <dbReference type="Proteomes" id="UP000250043"/>
    </source>
</evidence>
<evidence type="ECO:0000256" key="6">
    <source>
        <dbReference type="SAM" id="MobiDB-lite"/>
    </source>
</evidence>
<keyword evidence="7" id="KW-0472">Membrane</keyword>
<evidence type="ECO:0000256" key="3">
    <source>
        <dbReference type="ARBA" id="ARBA00023015"/>
    </source>
</evidence>
<dbReference type="AlphaFoldDB" id="A0A8E2DUS0"/>
<proteinExistence type="predicted"/>
<evidence type="ECO:0000256" key="4">
    <source>
        <dbReference type="ARBA" id="ARBA00023163"/>
    </source>
</evidence>
<organism evidence="9 10">
    <name type="scientific">Obba rivulosa</name>
    <dbReference type="NCBI Taxonomy" id="1052685"/>
    <lineage>
        <taxon>Eukaryota</taxon>
        <taxon>Fungi</taxon>
        <taxon>Dikarya</taxon>
        <taxon>Basidiomycota</taxon>
        <taxon>Agaricomycotina</taxon>
        <taxon>Agaricomycetes</taxon>
        <taxon>Polyporales</taxon>
        <taxon>Gelatoporiaceae</taxon>
        <taxon>Obba</taxon>
    </lineage>
</organism>
<dbReference type="Pfam" id="PF00172">
    <property type="entry name" value="Zn_clus"/>
    <property type="match status" value="1"/>
</dbReference>
<evidence type="ECO:0000259" key="8">
    <source>
        <dbReference type="PROSITE" id="PS50048"/>
    </source>
</evidence>
<evidence type="ECO:0000313" key="9">
    <source>
        <dbReference type="EMBL" id="OCH96219.1"/>
    </source>
</evidence>
<feature type="region of interest" description="Disordered" evidence="6">
    <location>
        <begin position="200"/>
        <end position="223"/>
    </location>
</feature>
<accession>A0A8E2DUS0</accession>
<evidence type="ECO:0000256" key="1">
    <source>
        <dbReference type="ARBA" id="ARBA00004123"/>
    </source>
</evidence>
<dbReference type="GO" id="GO:0008270">
    <property type="term" value="F:zinc ion binding"/>
    <property type="evidence" value="ECO:0007669"/>
    <property type="project" value="InterPro"/>
</dbReference>
<evidence type="ECO:0000256" key="2">
    <source>
        <dbReference type="ARBA" id="ARBA00022723"/>
    </source>
</evidence>
<dbReference type="CDD" id="cd00067">
    <property type="entry name" value="GAL4"/>
    <property type="match status" value="1"/>
</dbReference>
<keyword evidence="10" id="KW-1185">Reference proteome</keyword>
<dbReference type="Gene3D" id="4.10.240.10">
    <property type="entry name" value="Zn(2)-C6 fungal-type DNA-binding domain"/>
    <property type="match status" value="1"/>
</dbReference>
<dbReference type="InterPro" id="IPR036864">
    <property type="entry name" value="Zn2-C6_fun-type_DNA-bd_sf"/>
</dbReference>
<feature type="transmembrane region" description="Helical" evidence="7">
    <location>
        <begin position="629"/>
        <end position="650"/>
    </location>
</feature>
<keyword evidence="7" id="KW-1133">Transmembrane helix</keyword>
<keyword evidence="4" id="KW-0804">Transcription</keyword>
<protein>
    <recommendedName>
        <fullName evidence="8">Zn(2)-C6 fungal-type domain-containing protein</fullName>
    </recommendedName>
</protein>
<evidence type="ECO:0000256" key="7">
    <source>
        <dbReference type="SAM" id="Phobius"/>
    </source>
</evidence>
<keyword evidence="3" id="KW-0805">Transcription regulation</keyword>
<keyword evidence="2" id="KW-0479">Metal-binding</keyword>
<comment type="subcellular location">
    <subcellularLocation>
        <location evidence="1">Nucleus</location>
    </subcellularLocation>
</comment>
<evidence type="ECO:0000256" key="5">
    <source>
        <dbReference type="ARBA" id="ARBA00023242"/>
    </source>
</evidence>
<reference evidence="9 10" key="1">
    <citation type="submission" date="2016-07" db="EMBL/GenBank/DDBJ databases">
        <title>Draft genome of the white-rot fungus Obba rivulosa 3A-2.</title>
        <authorList>
            <consortium name="DOE Joint Genome Institute"/>
            <person name="Miettinen O."/>
            <person name="Riley R."/>
            <person name="Acob R."/>
            <person name="Barry K."/>
            <person name="Cullen D."/>
            <person name="De Vries R."/>
            <person name="Hainaut M."/>
            <person name="Hatakka A."/>
            <person name="Henrissat B."/>
            <person name="Hilden K."/>
            <person name="Kuo R."/>
            <person name="Labutti K."/>
            <person name="Lipzen A."/>
            <person name="Makela M.R."/>
            <person name="Sandor L."/>
            <person name="Spatafora J.W."/>
            <person name="Grigoriev I.V."/>
            <person name="Hibbett D.S."/>
        </authorList>
    </citation>
    <scope>NUCLEOTIDE SEQUENCE [LARGE SCALE GENOMIC DNA]</scope>
    <source>
        <strain evidence="9 10">3A-2</strain>
    </source>
</reference>
<gene>
    <name evidence="9" type="ORF">OBBRIDRAFT_787678</name>
</gene>
<dbReference type="PROSITE" id="PS50048">
    <property type="entry name" value="ZN2_CY6_FUNGAL_2"/>
    <property type="match status" value="1"/>
</dbReference>
<dbReference type="SMART" id="SM00906">
    <property type="entry name" value="Fungal_trans"/>
    <property type="match status" value="1"/>
</dbReference>
<dbReference type="InterPro" id="IPR007219">
    <property type="entry name" value="XnlR_reg_dom"/>
</dbReference>
<dbReference type="GO" id="GO:0006351">
    <property type="term" value="P:DNA-templated transcription"/>
    <property type="evidence" value="ECO:0007669"/>
    <property type="project" value="InterPro"/>
</dbReference>
<dbReference type="GO" id="GO:0003677">
    <property type="term" value="F:DNA binding"/>
    <property type="evidence" value="ECO:0007669"/>
    <property type="project" value="InterPro"/>
</dbReference>
<keyword evidence="5" id="KW-0539">Nucleus</keyword>
<feature type="compositionally biased region" description="Low complexity" evidence="6">
    <location>
        <begin position="205"/>
        <end position="221"/>
    </location>
</feature>
<dbReference type="InterPro" id="IPR050815">
    <property type="entry name" value="TF_fung"/>
</dbReference>
<dbReference type="OrthoDB" id="39175at2759"/>
<dbReference type="Pfam" id="PF04082">
    <property type="entry name" value="Fungal_trans"/>
    <property type="match status" value="1"/>
</dbReference>